<accession>A0A7J6NXR7</accession>
<dbReference type="EMBL" id="JABANO010039969">
    <property type="protein sequence ID" value="KAF4688326.1"/>
    <property type="molecule type" value="Genomic_DNA"/>
</dbReference>
<feature type="non-terminal residue" evidence="2">
    <location>
        <position position="1"/>
    </location>
</feature>
<evidence type="ECO:0000313" key="3">
    <source>
        <dbReference type="Proteomes" id="UP000553632"/>
    </source>
</evidence>
<proteinExistence type="predicted"/>
<comment type="caution">
    <text evidence="2">The sequence shown here is derived from an EMBL/GenBank/DDBJ whole genome shotgun (WGS) entry which is preliminary data.</text>
</comment>
<gene>
    <name evidence="2" type="ORF">FOZ63_032960</name>
</gene>
<name>A0A7J6NXR7_PEROL</name>
<dbReference type="AlphaFoldDB" id="A0A7J6NXR7"/>
<sequence length="278" mass="31731">LQQDVIELEKEADGREEHSKWMQSRVLAAGRLCIQVSASQRLIQAERENVSTLVEGIRRQREDLDKLLKHNAATRARIQAADADILQLRQEAAELEVELRTEDHTLQELREKKNKMERRAERETREKHREYREELMELQNKNREARILLADGEAKLDRNRRCISASEILALSGGTDESKENHRLCRFDEDTAIINNCLDRGREKYLKEILSMMKEAEGSLEKKGKGLREAIRGKKSTAAAAASKQENEYRNPFAVFDPVLPAGAGPLASRPSLVPNGR</sequence>
<evidence type="ECO:0000313" key="2">
    <source>
        <dbReference type="EMBL" id="KAF4688326.1"/>
    </source>
</evidence>
<organism evidence="2 3">
    <name type="scientific">Perkinsus olseni</name>
    <name type="common">Perkinsus atlanticus</name>
    <dbReference type="NCBI Taxonomy" id="32597"/>
    <lineage>
        <taxon>Eukaryota</taxon>
        <taxon>Sar</taxon>
        <taxon>Alveolata</taxon>
        <taxon>Perkinsozoa</taxon>
        <taxon>Perkinsea</taxon>
        <taxon>Perkinsida</taxon>
        <taxon>Perkinsidae</taxon>
        <taxon>Perkinsus</taxon>
    </lineage>
</organism>
<keyword evidence="3" id="KW-1185">Reference proteome</keyword>
<feature type="coiled-coil region" evidence="1">
    <location>
        <begin position="71"/>
        <end position="155"/>
    </location>
</feature>
<dbReference type="OMA" id="INNCLDR"/>
<keyword evidence="1" id="KW-0175">Coiled coil</keyword>
<evidence type="ECO:0000256" key="1">
    <source>
        <dbReference type="SAM" id="Coils"/>
    </source>
</evidence>
<reference evidence="2 3" key="1">
    <citation type="submission" date="2020-04" db="EMBL/GenBank/DDBJ databases">
        <title>Perkinsus olseni comparative genomics.</title>
        <authorList>
            <person name="Bogema D.R."/>
        </authorList>
    </citation>
    <scope>NUCLEOTIDE SEQUENCE [LARGE SCALE GENOMIC DNA]</scope>
    <source>
        <strain evidence="2 3">ATCC PRA-207</strain>
    </source>
</reference>
<protein>
    <submittedName>
        <fullName evidence="2">Uncharacterized protein</fullName>
    </submittedName>
</protein>
<dbReference type="Proteomes" id="UP000553632">
    <property type="component" value="Unassembled WGS sequence"/>
</dbReference>